<accession>A0A0A9G7L5</accession>
<sequence>MDAQDEAFTAQHPFLSAQERASNQMPPNSSPSTRLLRSCPESSVPTEQKGQRPTIPSKSGRILARKQETGGGIHETSDARGPPRVLSAHDSCEGTGQRILGARARRFARTQPCNWPGTRKEKK</sequence>
<evidence type="ECO:0000256" key="1">
    <source>
        <dbReference type="SAM" id="MobiDB-lite"/>
    </source>
</evidence>
<organism evidence="2">
    <name type="scientific">Arundo donax</name>
    <name type="common">Giant reed</name>
    <name type="synonym">Donax arundinaceus</name>
    <dbReference type="NCBI Taxonomy" id="35708"/>
    <lineage>
        <taxon>Eukaryota</taxon>
        <taxon>Viridiplantae</taxon>
        <taxon>Streptophyta</taxon>
        <taxon>Embryophyta</taxon>
        <taxon>Tracheophyta</taxon>
        <taxon>Spermatophyta</taxon>
        <taxon>Magnoliopsida</taxon>
        <taxon>Liliopsida</taxon>
        <taxon>Poales</taxon>
        <taxon>Poaceae</taxon>
        <taxon>PACMAD clade</taxon>
        <taxon>Arundinoideae</taxon>
        <taxon>Arundineae</taxon>
        <taxon>Arundo</taxon>
    </lineage>
</organism>
<evidence type="ECO:0000313" key="2">
    <source>
        <dbReference type="EMBL" id="JAE18536.1"/>
    </source>
</evidence>
<feature type="compositionally biased region" description="Polar residues" evidence="1">
    <location>
        <begin position="19"/>
        <end position="48"/>
    </location>
</feature>
<proteinExistence type="predicted"/>
<reference evidence="2" key="1">
    <citation type="submission" date="2014-09" db="EMBL/GenBank/DDBJ databases">
        <authorList>
            <person name="Magalhaes I.L.F."/>
            <person name="Oliveira U."/>
            <person name="Santos F.R."/>
            <person name="Vidigal T.H.D.A."/>
            <person name="Brescovit A.D."/>
            <person name="Santos A.J."/>
        </authorList>
    </citation>
    <scope>NUCLEOTIDE SEQUENCE</scope>
    <source>
        <tissue evidence="2">Shoot tissue taken approximately 20 cm above the soil surface</tissue>
    </source>
</reference>
<dbReference type="AlphaFoldDB" id="A0A0A9G7L5"/>
<protein>
    <submittedName>
        <fullName evidence="2">Uncharacterized protein</fullName>
    </submittedName>
</protein>
<feature type="region of interest" description="Disordered" evidence="1">
    <location>
        <begin position="1"/>
        <end position="92"/>
    </location>
</feature>
<reference evidence="2" key="2">
    <citation type="journal article" date="2015" name="Data Brief">
        <title>Shoot transcriptome of the giant reed, Arundo donax.</title>
        <authorList>
            <person name="Barrero R.A."/>
            <person name="Guerrero F.D."/>
            <person name="Moolhuijzen P."/>
            <person name="Goolsby J.A."/>
            <person name="Tidwell J."/>
            <person name="Bellgard S.E."/>
            <person name="Bellgard M.I."/>
        </authorList>
    </citation>
    <scope>NUCLEOTIDE SEQUENCE</scope>
    <source>
        <tissue evidence="2">Shoot tissue taken approximately 20 cm above the soil surface</tissue>
    </source>
</reference>
<name>A0A0A9G7L5_ARUDO</name>
<dbReference type="EMBL" id="GBRH01179360">
    <property type="protein sequence ID" value="JAE18536.1"/>
    <property type="molecule type" value="Transcribed_RNA"/>
</dbReference>